<sequence length="265" mass="30142">MEEAGAGSKRQLGVSFMIDYLLFDKGQPVSEELEAGSQPQSKSLGSLEEKEMEKEVQRKQADTGAQAPPDAVDKPNQSYIALISTAILSSPEKKLLLSDIYQWIMDNYPYFKNKEKSWRNSVRHNLSLNECFIKAGRSDNGKGHFWAIHPANLEDFSKGDYHRRRARRRIRRMAVSLNYYPYPFYGASCCPGRYCLCCPPYVPPAAASPSQHCHPRFPVLPLAQTASQPPLYLPGAAYRCLQEKQLSWAWSRPHLQHPLKAHLYL</sequence>
<comment type="subcellular location">
    <subcellularLocation>
        <location evidence="1 4">Nucleus</location>
    </subcellularLocation>
</comment>
<dbReference type="PANTHER" id="PTHR11829">
    <property type="entry name" value="FORKHEAD BOX PROTEIN"/>
    <property type="match status" value="1"/>
</dbReference>
<dbReference type="OrthoDB" id="5954824at2759"/>
<dbReference type="InterPro" id="IPR047519">
    <property type="entry name" value="FH_FOXQ2-like"/>
</dbReference>
<dbReference type="Pfam" id="PF00250">
    <property type="entry name" value="Forkhead"/>
    <property type="match status" value="1"/>
</dbReference>
<dbReference type="RefSeq" id="XP_006017660.1">
    <property type="nucleotide sequence ID" value="XM_006017598.2"/>
</dbReference>
<evidence type="ECO:0000256" key="1">
    <source>
        <dbReference type="ARBA" id="ARBA00004123"/>
    </source>
</evidence>
<feature type="region of interest" description="Disordered" evidence="5">
    <location>
        <begin position="31"/>
        <end position="72"/>
    </location>
</feature>
<dbReference type="PROSITE" id="PS00658">
    <property type="entry name" value="FORK_HEAD_2"/>
    <property type="match status" value="1"/>
</dbReference>
<feature type="DNA-binding region" description="Fork-head" evidence="4">
    <location>
        <begin position="74"/>
        <end position="167"/>
    </location>
</feature>
<keyword evidence="2 4" id="KW-0238">DNA-binding</keyword>
<dbReference type="Gene3D" id="1.10.10.10">
    <property type="entry name" value="Winged helix-like DNA-binding domain superfamily/Winged helix DNA-binding domain"/>
    <property type="match status" value="1"/>
</dbReference>
<dbReference type="SMART" id="SM00339">
    <property type="entry name" value="FH"/>
    <property type="match status" value="1"/>
</dbReference>
<evidence type="ECO:0000256" key="3">
    <source>
        <dbReference type="ARBA" id="ARBA00023242"/>
    </source>
</evidence>
<dbReference type="AlphaFoldDB" id="A0A1U7RNT3"/>
<dbReference type="Proteomes" id="UP000189705">
    <property type="component" value="Unplaced"/>
</dbReference>
<evidence type="ECO:0000313" key="8">
    <source>
        <dbReference type="RefSeq" id="XP_006017660.1"/>
    </source>
</evidence>
<dbReference type="GeneID" id="102375759"/>
<dbReference type="InterPro" id="IPR030456">
    <property type="entry name" value="TF_fork_head_CS_2"/>
</dbReference>
<dbReference type="CDD" id="cd20035">
    <property type="entry name" value="FH_FOXQ2-like"/>
    <property type="match status" value="1"/>
</dbReference>
<dbReference type="KEGG" id="asn:102375759"/>
<dbReference type="InterPro" id="IPR036388">
    <property type="entry name" value="WH-like_DNA-bd_sf"/>
</dbReference>
<name>A0A1U7RNT3_ALLSI</name>
<dbReference type="PANTHER" id="PTHR11829:SF142">
    <property type="entry name" value="FORK-HEAD DOMAIN-CONTAINING PROTEIN"/>
    <property type="match status" value="1"/>
</dbReference>
<dbReference type="SUPFAM" id="SSF46785">
    <property type="entry name" value="Winged helix' DNA-binding domain"/>
    <property type="match status" value="1"/>
</dbReference>
<reference evidence="8" key="1">
    <citation type="submission" date="2025-08" db="UniProtKB">
        <authorList>
            <consortium name="RefSeq"/>
        </authorList>
    </citation>
    <scope>IDENTIFICATION</scope>
</reference>
<dbReference type="STRING" id="38654.A0A1U7RNT3"/>
<dbReference type="GO" id="GO:0005634">
    <property type="term" value="C:nucleus"/>
    <property type="evidence" value="ECO:0007669"/>
    <property type="project" value="UniProtKB-SubCell"/>
</dbReference>
<evidence type="ECO:0000259" key="6">
    <source>
        <dbReference type="PROSITE" id="PS50039"/>
    </source>
</evidence>
<dbReference type="InterPro" id="IPR001766">
    <property type="entry name" value="Fork_head_dom"/>
</dbReference>
<dbReference type="PROSITE" id="PS50039">
    <property type="entry name" value="FORK_HEAD_3"/>
    <property type="match status" value="1"/>
</dbReference>
<feature type="compositionally biased region" description="Basic and acidic residues" evidence="5">
    <location>
        <begin position="47"/>
        <end position="61"/>
    </location>
</feature>
<dbReference type="InterPro" id="IPR050211">
    <property type="entry name" value="FOX_domain-containing"/>
</dbReference>
<evidence type="ECO:0000256" key="2">
    <source>
        <dbReference type="ARBA" id="ARBA00023125"/>
    </source>
</evidence>
<dbReference type="GO" id="GO:0009653">
    <property type="term" value="P:anatomical structure morphogenesis"/>
    <property type="evidence" value="ECO:0007669"/>
    <property type="project" value="TreeGrafter"/>
</dbReference>
<dbReference type="GO" id="GO:0000978">
    <property type="term" value="F:RNA polymerase II cis-regulatory region sequence-specific DNA binding"/>
    <property type="evidence" value="ECO:0007669"/>
    <property type="project" value="TreeGrafter"/>
</dbReference>
<gene>
    <name evidence="8" type="primary">LOC102375759</name>
</gene>
<feature type="domain" description="Fork-head" evidence="6">
    <location>
        <begin position="74"/>
        <end position="167"/>
    </location>
</feature>
<dbReference type="PRINTS" id="PR00053">
    <property type="entry name" value="FORKHEAD"/>
</dbReference>
<dbReference type="GO" id="GO:0000981">
    <property type="term" value="F:DNA-binding transcription factor activity, RNA polymerase II-specific"/>
    <property type="evidence" value="ECO:0007669"/>
    <property type="project" value="TreeGrafter"/>
</dbReference>
<keyword evidence="7" id="KW-1185">Reference proteome</keyword>
<dbReference type="GO" id="GO:0030154">
    <property type="term" value="P:cell differentiation"/>
    <property type="evidence" value="ECO:0007669"/>
    <property type="project" value="TreeGrafter"/>
</dbReference>
<keyword evidence="3 4" id="KW-0539">Nucleus</keyword>
<evidence type="ECO:0000256" key="4">
    <source>
        <dbReference type="PROSITE-ProRule" id="PRU00089"/>
    </source>
</evidence>
<dbReference type="FunFam" id="1.10.10.10:FF:000352">
    <property type="entry name" value="Forkhead box Q2"/>
    <property type="match status" value="1"/>
</dbReference>
<dbReference type="eggNOG" id="KOG2294">
    <property type="taxonomic scope" value="Eukaryota"/>
</dbReference>
<evidence type="ECO:0000256" key="5">
    <source>
        <dbReference type="SAM" id="MobiDB-lite"/>
    </source>
</evidence>
<organism evidence="7 8">
    <name type="scientific">Alligator sinensis</name>
    <name type="common">Chinese alligator</name>
    <dbReference type="NCBI Taxonomy" id="38654"/>
    <lineage>
        <taxon>Eukaryota</taxon>
        <taxon>Metazoa</taxon>
        <taxon>Chordata</taxon>
        <taxon>Craniata</taxon>
        <taxon>Vertebrata</taxon>
        <taxon>Euteleostomi</taxon>
        <taxon>Archelosauria</taxon>
        <taxon>Archosauria</taxon>
        <taxon>Crocodylia</taxon>
        <taxon>Alligatoridae</taxon>
        <taxon>Alligatorinae</taxon>
        <taxon>Alligator</taxon>
    </lineage>
</organism>
<evidence type="ECO:0000313" key="7">
    <source>
        <dbReference type="Proteomes" id="UP000189705"/>
    </source>
</evidence>
<proteinExistence type="predicted"/>
<dbReference type="InterPro" id="IPR036390">
    <property type="entry name" value="WH_DNA-bd_sf"/>
</dbReference>
<dbReference type="InParanoid" id="A0A1U7RNT3"/>
<protein>
    <submittedName>
        <fullName evidence="8">Forkhead box protein D3-B-like</fullName>
    </submittedName>
</protein>
<accession>A0A1U7RNT3</accession>